<dbReference type="OMA" id="AYHACAR"/>
<dbReference type="PANTHER" id="PTHR13650">
    <property type="entry name" value="SPATACSIN"/>
    <property type="match status" value="1"/>
</dbReference>
<evidence type="ECO:0000313" key="3">
    <source>
        <dbReference type="Proteomes" id="UP000036987"/>
    </source>
</evidence>
<dbReference type="PANTHER" id="PTHR13650:SF0">
    <property type="entry name" value="SPATACSIN"/>
    <property type="match status" value="1"/>
</dbReference>
<keyword evidence="3" id="KW-1185">Reference proteome</keyword>
<dbReference type="Pfam" id="PF14649">
    <property type="entry name" value="Spatacsin_C"/>
    <property type="match status" value="1"/>
</dbReference>
<evidence type="ECO:0000313" key="2">
    <source>
        <dbReference type="EMBL" id="KMZ68433.1"/>
    </source>
</evidence>
<dbReference type="InterPro" id="IPR028107">
    <property type="entry name" value="Spatacsin_C_dom"/>
</dbReference>
<gene>
    <name evidence="2" type="ORF">ZOSMA_23G00890</name>
</gene>
<proteinExistence type="predicted"/>
<dbReference type="InterPro" id="IPR028103">
    <property type="entry name" value="Spatacsin"/>
</dbReference>
<name>A0A0K9PH88_ZOSMR</name>
<dbReference type="EMBL" id="LFYR01000839">
    <property type="protein sequence ID" value="KMZ68433.1"/>
    <property type="molecule type" value="Genomic_DNA"/>
</dbReference>
<evidence type="ECO:0000259" key="1">
    <source>
        <dbReference type="Pfam" id="PF14649"/>
    </source>
</evidence>
<sequence length="502" mass="56826">MHRKPCFLILESLATKCRDGCGRGLCDRIVSVVKTAKVLCISFSEAFEKRPVELLQLLSLKAQDSFTEAKLLVQTHTIPPARVAHGLVAAHRGGYLDSQKEEGPAPLLWRFSDFFKWAELCPSDSEIGHALMRLVITSQEIPHDCEVELLILSHHFYKSSSCLDGLDVLITLAANRVKYYVSEGDFSCLARLVTGVSNFHALNFILDILIENGQLEILLHKYSVEDATKCTPNAADRGFQMAIITSLKHFNPDDLDALSMVYKKFDMKYDNAALLESRSNHLLKQWHERRYKDSGDLLESMIYLIEASEFYSTLDAGQKAYHACARASLISLQIRFPYPSPWMQLSETNARRAIINQSRFQEAFTMAEAYNLNRSSEWVQVIWEQMFKPDQIEQFLSDFVATLPLYPPMLLELAKFHRSHVVGRGGEISRFPSWGTPGEAKNLGRSFRSLLRRIRDLRLRVQLATTATGFPDIIEACNTALDKVPGLLILRRGHGGVYLPIV</sequence>
<organism evidence="2 3">
    <name type="scientific">Zostera marina</name>
    <name type="common">Eelgrass</name>
    <dbReference type="NCBI Taxonomy" id="29655"/>
    <lineage>
        <taxon>Eukaryota</taxon>
        <taxon>Viridiplantae</taxon>
        <taxon>Streptophyta</taxon>
        <taxon>Embryophyta</taxon>
        <taxon>Tracheophyta</taxon>
        <taxon>Spermatophyta</taxon>
        <taxon>Magnoliopsida</taxon>
        <taxon>Liliopsida</taxon>
        <taxon>Zosteraceae</taxon>
        <taxon>Zostera</taxon>
    </lineage>
</organism>
<dbReference type="Proteomes" id="UP000036987">
    <property type="component" value="Unassembled WGS sequence"/>
</dbReference>
<comment type="caution">
    <text evidence="2">The sequence shown here is derived from an EMBL/GenBank/DDBJ whole genome shotgun (WGS) entry which is preliminary data.</text>
</comment>
<dbReference type="OrthoDB" id="2018754at2759"/>
<dbReference type="STRING" id="29655.A0A0K9PH88"/>
<dbReference type="AlphaFoldDB" id="A0A0K9PH88"/>
<reference evidence="3" key="1">
    <citation type="journal article" date="2016" name="Nature">
        <title>The genome of the seagrass Zostera marina reveals angiosperm adaptation to the sea.</title>
        <authorList>
            <person name="Olsen J.L."/>
            <person name="Rouze P."/>
            <person name="Verhelst B."/>
            <person name="Lin Y.-C."/>
            <person name="Bayer T."/>
            <person name="Collen J."/>
            <person name="Dattolo E."/>
            <person name="De Paoli E."/>
            <person name="Dittami S."/>
            <person name="Maumus F."/>
            <person name="Michel G."/>
            <person name="Kersting A."/>
            <person name="Lauritano C."/>
            <person name="Lohaus R."/>
            <person name="Toepel M."/>
            <person name="Tonon T."/>
            <person name="Vanneste K."/>
            <person name="Amirebrahimi M."/>
            <person name="Brakel J."/>
            <person name="Bostroem C."/>
            <person name="Chovatia M."/>
            <person name="Grimwood J."/>
            <person name="Jenkins J.W."/>
            <person name="Jueterbock A."/>
            <person name="Mraz A."/>
            <person name="Stam W.T."/>
            <person name="Tice H."/>
            <person name="Bornberg-Bauer E."/>
            <person name="Green P.J."/>
            <person name="Pearson G.A."/>
            <person name="Procaccini G."/>
            <person name="Duarte C.M."/>
            <person name="Schmutz J."/>
            <person name="Reusch T.B.H."/>
            <person name="Van de Peer Y."/>
        </authorList>
    </citation>
    <scope>NUCLEOTIDE SEQUENCE [LARGE SCALE GENOMIC DNA]</scope>
    <source>
        <strain evidence="3">cv. Finnish</strain>
    </source>
</reference>
<protein>
    <recommendedName>
        <fullName evidence="1">Spatacsin C-terminal domain-containing protein</fullName>
    </recommendedName>
</protein>
<feature type="domain" description="Spatacsin C-terminal" evidence="1">
    <location>
        <begin position="127"/>
        <end position="416"/>
    </location>
</feature>
<accession>A0A0K9PH88</accession>